<evidence type="ECO:0000313" key="2">
    <source>
        <dbReference type="EMBL" id="TYK08179.1"/>
    </source>
</evidence>
<evidence type="ECO:0000313" key="3">
    <source>
        <dbReference type="Proteomes" id="UP000321393"/>
    </source>
</evidence>
<name>A0A5A7UYC9_CUCMM</name>
<reference evidence="3 4" key="1">
    <citation type="submission" date="2019-08" db="EMBL/GenBank/DDBJ databases">
        <title>Draft genome sequences of two oriental melons (Cucumis melo L. var makuwa).</title>
        <authorList>
            <person name="Kwon S.-Y."/>
        </authorList>
    </citation>
    <scope>NUCLEOTIDE SEQUENCE [LARGE SCALE GENOMIC DNA]</scope>
    <source>
        <strain evidence="4">cv. Chang Bougi</strain>
        <strain evidence="3">cv. SW 3</strain>
        <tissue evidence="1">Leaf</tissue>
    </source>
</reference>
<dbReference type="EMBL" id="SSTD01012919">
    <property type="protein sequence ID" value="TYK08179.1"/>
    <property type="molecule type" value="Genomic_DNA"/>
</dbReference>
<dbReference type="Proteomes" id="UP000321947">
    <property type="component" value="Unassembled WGS sequence"/>
</dbReference>
<organism evidence="1 3">
    <name type="scientific">Cucumis melo var. makuwa</name>
    <name type="common">Oriental melon</name>
    <dbReference type="NCBI Taxonomy" id="1194695"/>
    <lineage>
        <taxon>Eukaryota</taxon>
        <taxon>Viridiplantae</taxon>
        <taxon>Streptophyta</taxon>
        <taxon>Embryophyta</taxon>
        <taxon>Tracheophyta</taxon>
        <taxon>Spermatophyta</taxon>
        <taxon>Magnoliopsida</taxon>
        <taxon>eudicotyledons</taxon>
        <taxon>Gunneridae</taxon>
        <taxon>Pentapetalae</taxon>
        <taxon>rosids</taxon>
        <taxon>fabids</taxon>
        <taxon>Cucurbitales</taxon>
        <taxon>Cucurbitaceae</taxon>
        <taxon>Benincaseae</taxon>
        <taxon>Cucumis</taxon>
    </lineage>
</organism>
<evidence type="ECO:0000313" key="1">
    <source>
        <dbReference type="EMBL" id="KAA0059647.1"/>
    </source>
</evidence>
<dbReference type="Proteomes" id="UP000321393">
    <property type="component" value="Unassembled WGS sequence"/>
</dbReference>
<gene>
    <name evidence="2" type="ORF">E5676_scaffold886G00730</name>
    <name evidence="1" type="ORF">E6C27_scaffold54G00850</name>
</gene>
<proteinExistence type="predicted"/>
<dbReference type="EMBL" id="SSTE01006004">
    <property type="protein sequence ID" value="KAA0059647.1"/>
    <property type="molecule type" value="Genomic_DNA"/>
</dbReference>
<accession>A0A5A7UYC9</accession>
<evidence type="ECO:0000313" key="4">
    <source>
        <dbReference type="Proteomes" id="UP000321947"/>
    </source>
</evidence>
<comment type="caution">
    <text evidence="1">The sequence shown here is derived from an EMBL/GenBank/DDBJ whole genome shotgun (WGS) entry which is preliminary data.</text>
</comment>
<dbReference type="AlphaFoldDB" id="A0A5A7UYC9"/>
<protein>
    <submittedName>
        <fullName evidence="1">Ty3-gypsy retrotransposon protein</fullName>
    </submittedName>
</protein>
<sequence length="153" mass="17603">MALRKVESKATVTNDTYTRLITQSYSKRSIEGITFEVVSVMMANVTVEAAMTEMERKTHFLMKVVEEQDHEIASLKNQMQTHETTESNKTLAIKADDKRKNCVARKSDATVHICRLSISPIAARYDHKLHKSSVWRTTTNFFHVLHVIHQENQ</sequence>